<dbReference type="InterPro" id="IPR013324">
    <property type="entry name" value="RNA_pol_sigma_r3/r4-like"/>
</dbReference>
<keyword evidence="4 6" id="KW-0238">DNA-binding</keyword>
<dbReference type="PROSITE" id="PS01063">
    <property type="entry name" value="SIGMA70_ECF"/>
    <property type="match status" value="1"/>
</dbReference>
<evidence type="ECO:0000259" key="8">
    <source>
        <dbReference type="Pfam" id="PF08281"/>
    </source>
</evidence>
<evidence type="ECO:0000256" key="5">
    <source>
        <dbReference type="ARBA" id="ARBA00023163"/>
    </source>
</evidence>
<dbReference type="NCBIfam" id="TIGR02937">
    <property type="entry name" value="sigma70-ECF"/>
    <property type="match status" value="1"/>
</dbReference>
<keyword evidence="5 6" id="KW-0804">Transcription</keyword>
<comment type="caution">
    <text evidence="9">The sequence shown here is derived from an EMBL/GenBank/DDBJ whole genome shotgun (WGS) entry which is preliminary data.</text>
</comment>
<keyword evidence="3 6" id="KW-0731">Sigma factor</keyword>
<feature type="domain" description="RNA polymerase sigma factor 70 region 4 type 2" evidence="8">
    <location>
        <begin position="111"/>
        <end position="162"/>
    </location>
</feature>
<dbReference type="GO" id="GO:0006352">
    <property type="term" value="P:DNA-templated transcription initiation"/>
    <property type="evidence" value="ECO:0007669"/>
    <property type="project" value="InterPro"/>
</dbReference>
<dbReference type="Proteomes" id="UP000032483">
    <property type="component" value="Unassembled WGS sequence"/>
</dbReference>
<dbReference type="InterPro" id="IPR036388">
    <property type="entry name" value="WH-like_DNA-bd_sf"/>
</dbReference>
<evidence type="ECO:0000313" key="9">
    <source>
        <dbReference type="EMBL" id="KJF39439.1"/>
    </source>
</evidence>
<dbReference type="AlphaFoldDB" id="A0A0D8IY76"/>
<dbReference type="GO" id="GO:0016987">
    <property type="term" value="F:sigma factor activity"/>
    <property type="evidence" value="ECO:0007669"/>
    <property type="project" value="UniProtKB-KW"/>
</dbReference>
<dbReference type="SUPFAM" id="SSF88946">
    <property type="entry name" value="Sigma2 domain of RNA polymerase sigma factors"/>
    <property type="match status" value="1"/>
</dbReference>
<evidence type="ECO:0000313" key="11">
    <source>
        <dbReference type="Proteomes" id="UP000032483"/>
    </source>
</evidence>
<dbReference type="GO" id="GO:0003677">
    <property type="term" value="F:DNA binding"/>
    <property type="evidence" value="ECO:0007669"/>
    <property type="project" value="UniProtKB-KW"/>
</dbReference>
<dbReference type="EMBL" id="JXXK01000018">
    <property type="protein sequence ID" value="KJF39439.1"/>
    <property type="molecule type" value="Genomic_DNA"/>
</dbReference>
<dbReference type="Gene3D" id="1.10.1740.10">
    <property type="match status" value="1"/>
</dbReference>
<dbReference type="GO" id="GO:0006950">
    <property type="term" value="P:response to stress"/>
    <property type="evidence" value="ECO:0007669"/>
    <property type="project" value="UniProtKB-ARBA"/>
</dbReference>
<evidence type="ECO:0000256" key="6">
    <source>
        <dbReference type="RuleBase" id="RU000716"/>
    </source>
</evidence>
<sequence length="176" mass="20092">MTSDEFSQLVRQYERLVYTICYQFTKDHQLAEDLAQETFLSAYTHRDDCPPGSYKPWLARIATNKAKDYLKSAYHRRVSAAEDGEMPAVADVLNTMPPPEDITIAKDEAARIRDTILALKEPYHQVAVLFFLEEKSVDEIASALRRPPKTVHTQIYRAKQLLQNAIERGNGHGIVQ</sequence>
<dbReference type="SUPFAM" id="SSF88659">
    <property type="entry name" value="Sigma3 and sigma4 domains of RNA polymerase sigma factors"/>
    <property type="match status" value="1"/>
</dbReference>
<reference evidence="9" key="1">
    <citation type="submission" date="2015-02" db="EMBL/GenBank/DDBJ databases">
        <title>A novel member of the family Ruminococcaceae isolated from human feces.</title>
        <authorList>
            <person name="Shkoporov A.N."/>
            <person name="Chaplin A.V."/>
            <person name="Motuzova O.V."/>
            <person name="Kafarskaia L.I."/>
            <person name="Khokhlova E.V."/>
            <person name="Efimov B.A."/>
        </authorList>
    </citation>
    <scope>NUCLEOTIDE SEQUENCE [LARGE SCALE GENOMIC DNA]</scope>
    <source>
        <strain evidence="9">585-1</strain>
    </source>
</reference>
<evidence type="ECO:0000256" key="3">
    <source>
        <dbReference type="ARBA" id="ARBA00023082"/>
    </source>
</evidence>
<dbReference type="InterPro" id="IPR039425">
    <property type="entry name" value="RNA_pol_sigma-70-like"/>
</dbReference>
<name>A0A0D8IY76_9FIRM</name>
<keyword evidence="2 6" id="KW-0805">Transcription regulation</keyword>
<accession>A0A0D8IY76</accession>
<evidence type="ECO:0000313" key="12">
    <source>
        <dbReference type="Proteomes" id="UP000053433"/>
    </source>
</evidence>
<dbReference type="InterPro" id="IPR007627">
    <property type="entry name" value="RNA_pol_sigma70_r2"/>
</dbReference>
<dbReference type="PANTHER" id="PTHR43133:SF60">
    <property type="entry name" value="RNA POLYMERASE SIGMA FACTOR SIGV"/>
    <property type="match status" value="1"/>
</dbReference>
<dbReference type="PATRIC" id="fig|1550024.3.peg.2842"/>
<evidence type="ECO:0000256" key="4">
    <source>
        <dbReference type="ARBA" id="ARBA00023125"/>
    </source>
</evidence>
<keyword evidence="11" id="KW-1185">Reference proteome</keyword>
<dbReference type="EMBL" id="LMUA01000015">
    <property type="protein sequence ID" value="KUE75890.1"/>
    <property type="molecule type" value="Genomic_DNA"/>
</dbReference>
<comment type="similarity">
    <text evidence="1 6">Belongs to the sigma-70 factor family. ECF subfamily.</text>
</comment>
<dbReference type="InterPro" id="IPR014284">
    <property type="entry name" value="RNA_pol_sigma-70_dom"/>
</dbReference>
<dbReference type="Pfam" id="PF04542">
    <property type="entry name" value="Sigma70_r2"/>
    <property type="match status" value="1"/>
</dbReference>
<accession>A0A0W7TPX0</accession>
<organism evidence="9 11">
    <name type="scientific">Ruthenibacterium lactatiformans</name>
    <dbReference type="NCBI Taxonomy" id="1550024"/>
    <lineage>
        <taxon>Bacteria</taxon>
        <taxon>Bacillati</taxon>
        <taxon>Bacillota</taxon>
        <taxon>Clostridia</taxon>
        <taxon>Eubacteriales</taxon>
        <taxon>Oscillospiraceae</taxon>
        <taxon>Ruthenibacterium</taxon>
    </lineage>
</organism>
<evidence type="ECO:0000313" key="10">
    <source>
        <dbReference type="EMBL" id="KUE75890.1"/>
    </source>
</evidence>
<gene>
    <name evidence="10" type="ORF">ASJ35_11755</name>
    <name evidence="9" type="ORF">TQ39_12460</name>
</gene>
<dbReference type="Proteomes" id="UP000053433">
    <property type="component" value="Unassembled WGS sequence"/>
</dbReference>
<dbReference type="InterPro" id="IPR013249">
    <property type="entry name" value="RNA_pol_sigma70_r4_t2"/>
</dbReference>
<evidence type="ECO:0000256" key="1">
    <source>
        <dbReference type="ARBA" id="ARBA00010641"/>
    </source>
</evidence>
<reference evidence="10 12" key="2">
    <citation type="submission" date="2015-10" db="EMBL/GenBank/DDBJ databases">
        <title>A novel member of the family Ruminococcaceae isolated from human faeces.</title>
        <authorList>
            <person name="Shkoporov A.N."/>
            <person name="Chaplin A.V."/>
            <person name="Motuzova O.V."/>
            <person name="Kafarskaia L.I."/>
            <person name="Efimov B.A."/>
        </authorList>
    </citation>
    <scope>NUCLEOTIDE SEQUENCE [LARGE SCALE GENOMIC DNA]</scope>
    <source>
        <strain evidence="10 12">668</strain>
    </source>
</reference>
<dbReference type="InterPro" id="IPR013325">
    <property type="entry name" value="RNA_pol_sigma_r2"/>
</dbReference>
<evidence type="ECO:0000256" key="2">
    <source>
        <dbReference type="ARBA" id="ARBA00023015"/>
    </source>
</evidence>
<evidence type="ECO:0000259" key="7">
    <source>
        <dbReference type="Pfam" id="PF04542"/>
    </source>
</evidence>
<dbReference type="InterPro" id="IPR000838">
    <property type="entry name" value="RNA_pol_sigma70_ECF_CS"/>
</dbReference>
<protein>
    <recommendedName>
        <fullName evidence="6">RNA polymerase sigma factor</fullName>
    </recommendedName>
</protein>
<dbReference type="Pfam" id="PF08281">
    <property type="entry name" value="Sigma70_r4_2"/>
    <property type="match status" value="1"/>
</dbReference>
<proteinExistence type="inferred from homology"/>
<dbReference type="PANTHER" id="PTHR43133">
    <property type="entry name" value="RNA POLYMERASE ECF-TYPE SIGMA FACTO"/>
    <property type="match status" value="1"/>
</dbReference>
<feature type="domain" description="RNA polymerase sigma-70 region 2" evidence="7">
    <location>
        <begin position="9"/>
        <end position="73"/>
    </location>
</feature>
<dbReference type="Gene3D" id="1.10.10.10">
    <property type="entry name" value="Winged helix-like DNA-binding domain superfamily/Winged helix DNA-binding domain"/>
    <property type="match status" value="1"/>
</dbReference>